<dbReference type="SUPFAM" id="SSF102114">
    <property type="entry name" value="Radical SAM enzymes"/>
    <property type="match status" value="1"/>
</dbReference>
<dbReference type="InterPro" id="IPR058240">
    <property type="entry name" value="rSAM_sf"/>
</dbReference>
<dbReference type="PANTHER" id="PTHR21180:SF9">
    <property type="entry name" value="TYPE II SECRETION SYSTEM PROTEIN K"/>
    <property type="match status" value="1"/>
</dbReference>
<evidence type="ECO:0000256" key="3">
    <source>
        <dbReference type="ARBA" id="ARBA00023004"/>
    </source>
</evidence>
<dbReference type="InterPro" id="IPR051675">
    <property type="entry name" value="Endo/Exo/Phosphatase_dom_1"/>
</dbReference>
<dbReference type="Pfam" id="PF04055">
    <property type="entry name" value="Radical_SAM"/>
    <property type="match status" value="1"/>
</dbReference>
<dbReference type="Gene3D" id="1.10.150.320">
    <property type="entry name" value="Photosystem II 12 kDa extrinsic protein"/>
    <property type="match status" value="1"/>
</dbReference>
<sequence length="436" mass="49702">MDLINKLRILSDSAKYDVSCSSSGSSRSSKKNYLGDTSSSGICHSFTPDGRCISLLKILLTNYCVYDCAYCQNRMSNDCERAAFTPEEICDLTINFYKRNYIEGLFLSSGILKSPNYTMELLLKTLKLLRQVHKFNGYIHVKAIPGCDEVLIKELGKYADRMSVNIELPSASSLKLLAPQKSKIDILSPMKTIAKEINEFNYNKRVFSHSPTFVPGGQSTQLIVGATNEHDKDILTLSENLYKNYKLKRVYYSAYIPIVKNNKLLPSISVPPLIREHRLYQSDWLLRYYGFTTSELLNEKNPSLNLKLDPKSFWALNNIDLFPIEVNKAPYETLLRIPGIGLKSAKRIVISRRVHSLSYEDLKSLGVVLKRAQYFILCKGKYLGDTYFDPLLIENKLTDKKIKVYNNSEDYTQLSFFSQLSLNKPEDRITSISGNL</sequence>
<evidence type="ECO:0000256" key="1">
    <source>
        <dbReference type="ARBA" id="ARBA00022691"/>
    </source>
</evidence>
<dbReference type="SFLD" id="SFLDG01102">
    <property type="entry name" value="Uncharacterised_Radical_SAM_Su"/>
    <property type="match status" value="1"/>
</dbReference>
<dbReference type="InterPro" id="IPR023874">
    <property type="entry name" value="DNA_rSAM_put"/>
</dbReference>
<dbReference type="EMBL" id="FQXU01000018">
    <property type="protein sequence ID" value="SHI70926.1"/>
    <property type="molecule type" value="Genomic_DNA"/>
</dbReference>
<name>A0A1M6DCF6_9CLOT</name>
<dbReference type="RefSeq" id="WP_073022533.1">
    <property type="nucleotide sequence ID" value="NZ_FQXU01000018.1"/>
</dbReference>
<keyword evidence="2" id="KW-0479">Metal-binding</keyword>
<dbReference type="CDD" id="cd01335">
    <property type="entry name" value="Radical_SAM"/>
    <property type="match status" value="1"/>
</dbReference>
<dbReference type="SUPFAM" id="SSF47781">
    <property type="entry name" value="RuvA domain 2-like"/>
    <property type="match status" value="1"/>
</dbReference>
<protein>
    <submittedName>
        <fullName evidence="6">Putative DNA modification/repair radical SAM protein</fullName>
    </submittedName>
</protein>
<dbReference type="SFLD" id="SFLDS00029">
    <property type="entry name" value="Radical_SAM"/>
    <property type="match status" value="1"/>
</dbReference>
<keyword evidence="1" id="KW-0949">S-adenosyl-L-methionine</keyword>
<dbReference type="InterPro" id="IPR013785">
    <property type="entry name" value="Aldolase_TIM"/>
</dbReference>
<accession>A0A1M6DCF6</accession>
<dbReference type="Proteomes" id="UP000184241">
    <property type="component" value="Unassembled WGS sequence"/>
</dbReference>
<organism evidence="6 7">
    <name type="scientific">Clostridium intestinale DSM 6191</name>
    <dbReference type="NCBI Taxonomy" id="1121320"/>
    <lineage>
        <taxon>Bacteria</taxon>
        <taxon>Bacillati</taxon>
        <taxon>Bacillota</taxon>
        <taxon>Clostridia</taxon>
        <taxon>Eubacteriales</taxon>
        <taxon>Clostridiaceae</taxon>
        <taxon>Clostridium</taxon>
    </lineage>
</organism>
<proteinExistence type="predicted"/>
<dbReference type="InterPro" id="IPR007197">
    <property type="entry name" value="rSAM"/>
</dbReference>
<dbReference type="GO" id="GO:0003824">
    <property type="term" value="F:catalytic activity"/>
    <property type="evidence" value="ECO:0007669"/>
    <property type="project" value="InterPro"/>
</dbReference>
<keyword evidence="3" id="KW-0408">Iron</keyword>
<keyword evidence="4" id="KW-0411">Iron-sulfur</keyword>
<dbReference type="Gene3D" id="3.20.20.70">
    <property type="entry name" value="Aldolase class I"/>
    <property type="match status" value="1"/>
</dbReference>
<dbReference type="PANTHER" id="PTHR21180">
    <property type="entry name" value="ENDONUCLEASE/EXONUCLEASE/PHOSPHATASE FAMILY DOMAIN-CONTAINING PROTEIN 1"/>
    <property type="match status" value="1"/>
</dbReference>
<gene>
    <name evidence="6" type="ORF">SAMN02745941_04217</name>
</gene>
<dbReference type="GO" id="GO:0046872">
    <property type="term" value="F:metal ion binding"/>
    <property type="evidence" value="ECO:0007669"/>
    <property type="project" value="UniProtKB-KW"/>
</dbReference>
<dbReference type="AlphaFoldDB" id="A0A1M6DCF6"/>
<evidence type="ECO:0000259" key="5">
    <source>
        <dbReference type="Pfam" id="PF04055"/>
    </source>
</evidence>
<evidence type="ECO:0000256" key="4">
    <source>
        <dbReference type="ARBA" id="ARBA00023014"/>
    </source>
</evidence>
<dbReference type="NCBIfam" id="TIGR03916">
    <property type="entry name" value="rSAM_link_UDG"/>
    <property type="match status" value="1"/>
</dbReference>
<reference evidence="6 7" key="1">
    <citation type="submission" date="2016-11" db="EMBL/GenBank/DDBJ databases">
        <authorList>
            <person name="Jaros S."/>
            <person name="Januszkiewicz K."/>
            <person name="Wedrychowicz H."/>
        </authorList>
    </citation>
    <scope>NUCLEOTIDE SEQUENCE [LARGE SCALE GENOMIC DNA]</scope>
    <source>
        <strain evidence="6 7">DSM 6191</strain>
    </source>
</reference>
<evidence type="ECO:0000256" key="2">
    <source>
        <dbReference type="ARBA" id="ARBA00022723"/>
    </source>
</evidence>
<feature type="domain" description="Radical SAM core" evidence="5">
    <location>
        <begin position="59"/>
        <end position="186"/>
    </location>
</feature>
<dbReference type="InterPro" id="IPR010994">
    <property type="entry name" value="RuvA_2-like"/>
</dbReference>
<dbReference type="GO" id="GO:0051536">
    <property type="term" value="F:iron-sulfur cluster binding"/>
    <property type="evidence" value="ECO:0007669"/>
    <property type="project" value="UniProtKB-KW"/>
</dbReference>
<evidence type="ECO:0000313" key="7">
    <source>
        <dbReference type="Proteomes" id="UP000184241"/>
    </source>
</evidence>
<evidence type="ECO:0000313" key="6">
    <source>
        <dbReference type="EMBL" id="SHI70926.1"/>
    </source>
</evidence>